<protein>
    <recommendedName>
        <fullName evidence="6">THD domain-containing protein</fullName>
    </recommendedName>
</protein>
<comment type="similarity">
    <text evidence="2">Belongs to the tumor necrosis factor family.</text>
</comment>
<evidence type="ECO:0000256" key="4">
    <source>
        <dbReference type="ARBA" id="ARBA00023136"/>
    </source>
</evidence>
<dbReference type="GO" id="GO:0005164">
    <property type="term" value="F:tumor necrosis factor receptor binding"/>
    <property type="evidence" value="ECO:0007669"/>
    <property type="project" value="InterPro"/>
</dbReference>
<dbReference type="InterPro" id="IPR006052">
    <property type="entry name" value="TNF_dom"/>
</dbReference>
<evidence type="ECO:0000259" key="6">
    <source>
        <dbReference type="PROSITE" id="PS50049"/>
    </source>
</evidence>
<proteinExistence type="inferred from homology"/>
<accession>A0AAW0PKX0</accession>
<dbReference type="PROSITE" id="PS50049">
    <property type="entry name" value="THD_2"/>
    <property type="match status" value="1"/>
</dbReference>
<dbReference type="EMBL" id="JBBPFD010000004">
    <property type="protein sequence ID" value="KAK7930160.1"/>
    <property type="molecule type" value="Genomic_DNA"/>
</dbReference>
<dbReference type="SUPFAM" id="SSF49842">
    <property type="entry name" value="TNF-like"/>
    <property type="match status" value="1"/>
</dbReference>
<dbReference type="InterPro" id="IPR008983">
    <property type="entry name" value="Tumour_necrosis_fac-like_dom"/>
</dbReference>
<dbReference type="GO" id="GO:0005125">
    <property type="term" value="F:cytokine activity"/>
    <property type="evidence" value="ECO:0007669"/>
    <property type="project" value="UniProtKB-KW"/>
</dbReference>
<evidence type="ECO:0000256" key="3">
    <source>
        <dbReference type="ARBA" id="ARBA00022514"/>
    </source>
</evidence>
<organism evidence="7 8">
    <name type="scientific">Mugilogobius chulae</name>
    <name type="common">yellowstripe goby</name>
    <dbReference type="NCBI Taxonomy" id="88201"/>
    <lineage>
        <taxon>Eukaryota</taxon>
        <taxon>Metazoa</taxon>
        <taxon>Chordata</taxon>
        <taxon>Craniata</taxon>
        <taxon>Vertebrata</taxon>
        <taxon>Euteleostomi</taxon>
        <taxon>Actinopterygii</taxon>
        <taxon>Neopterygii</taxon>
        <taxon>Teleostei</taxon>
        <taxon>Neoteleostei</taxon>
        <taxon>Acanthomorphata</taxon>
        <taxon>Gobiaria</taxon>
        <taxon>Gobiiformes</taxon>
        <taxon>Gobioidei</taxon>
        <taxon>Gobiidae</taxon>
        <taxon>Gobionellinae</taxon>
        <taxon>Mugilogobius</taxon>
    </lineage>
</organism>
<comment type="caution">
    <text evidence="7">The sequence shown here is derived from an EMBL/GenBank/DDBJ whole genome shotgun (WGS) entry which is preliminary data.</text>
</comment>
<dbReference type="Proteomes" id="UP001460270">
    <property type="component" value="Unassembled WGS sequence"/>
</dbReference>
<dbReference type="GO" id="GO:0016020">
    <property type="term" value="C:membrane"/>
    <property type="evidence" value="ECO:0007669"/>
    <property type="project" value="UniProtKB-SubCell"/>
</dbReference>
<dbReference type="SMART" id="SM00207">
    <property type="entry name" value="TNF"/>
    <property type="match status" value="1"/>
</dbReference>
<feature type="domain" description="THD" evidence="6">
    <location>
        <begin position="110"/>
        <end position="266"/>
    </location>
</feature>
<dbReference type="InterPro" id="IPR021184">
    <property type="entry name" value="TNF_CS"/>
</dbReference>
<dbReference type="Gene3D" id="2.60.120.40">
    <property type="match status" value="1"/>
</dbReference>
<dbReference type="Pfam" id="PF00229">
    <property type="entry name" value="TNF"/>
    <property type="match status" value="1"/>
</dbReference>
<reference evidence="8" key="1">
    <citation type="submission" date="2024-04" db="EMBL/GenBank/DDBJ databases">
        <title>Salinicola lusitanus LLJ914,a marine bacterium isolated from the Okinawa Trough.</title>
        <authorList>
            <person name="Li J."/>
        </authorList>
    </citation>
    <scope>NUCLEOTIDE SEQUENCE [LARGE SCALE GENOMIC DNA]</scope>
</reference>
<evidence type="ECO:0000256" key="1">
    <source>
        <dbReference type="ARBA" id="ARBA00004370"/>
    </source>
</evidence>
<keyword evidence="5" id="KW-1133">Transmembrane helix</keyword>
<comment type="subcellular location">
    <subcellularLocation>
        <location evidence="1">Membrane</location>
    </subcellularLocation>
</comment>
<keyword evidence="5" id="KW-0812">Transmembrane</keyword>
<sequence>MAEDSSPQVFVVDQSTSSIQVPIRRKPLWKRARNGLIMPLFGVMLFGLVLEGIFIYRLHKRTEMLYLSQDPQQNRTDPQPPEGYKLGQHESLASNEILARLRQQEITDRPMAHLQGEKLCFIMYFIVIVGADTPGEGGLLHWVKNNYGFVSHLEYNKSGLVIKSSGFYYLYSKVHFQETDDCGMVKHTVFKNTTEYGLPITLMMSKNLHCHNERPNQKKEKEKEKDLWNSFLAGIFKLETGDHIYVTLDNGLYPGPADNFFGAFKMS</sequence>
<dbReference type="PROSITE" id="PS00251">
    <property type="entry name" value="THD_1"/>
    <property type="match status" value="1"/>
</dbReference>
<dbReference type="GO" id="GO:0005615">
    <property type="term" value="C:extracellular space"/>
    <property type="evidence" value="ECO:0007669"/>
    <property type="project" value="UniProtKB-KW"/>
</dbReference>
<dbReference type="PANTHER" id="PTHR11471">
    <property type="entry name" value="TUMOR NECROSIS FACTOR FAMILY MEMBER"/>
    <property type="match status" value="1"/>
</dbReference>
<evidence type="ECO:0000313" key="8">
    <source>
        <dbReference type="Proteomes" id="UP001460270"/>
    </source>
</evidence>
<evidence type="ECO:0000256" key="5">
    <source>
        <dbReference type="SAM" id="Phobius"/>
    </source>
</evidence>
<keyword evidence="3" id="KW-0202">Cytokine</keyword>
<evidence type="ECO:0000313" key="7">
    <source>
        <dbReference type="EMBL" id="KAK7930160.1"/>
    </source>
</evidence>
<gene>
    <name evidence="7" type="ORF">WMY93_006555</name>
</gene>
<keyword evidence="8" id="KW-1185">Reference proteome</keyword>
<feature type="transmembrane region" description="Helical" evidence="5">
    <location>
        <begin position="36"/>
        <end position="56"/>
    </location>
</feature>
<dbReference type="AlphaFoldDB" id="A0AAW0PKX0"/>
<evidence type="ECO:0000256" key="2">
    <source>
        <dbReference type="ARBA" id="ARBA00008670"/>
    </source>
</evidence>
<keyword evidence="4 5" id="KW-0472">Membrane</keyword>
<name>A0AAW0PKX0_9GOBI</name>
<dbReference type="PANTHER" id="PTHR11471:SF56">
    <property type="entry name" value="TUMOR NECROSIS FACTOR LIGAND SUPERFAMILY MEMBER 14-LIKE"/>
    <property type="match status" value="1"/>
</dbReference>
<dbReference type="GO" id="GO:0006955">
    <property type="term" value="P:immune response"/>
    <property type="evidence" value="ECO:0007669"/>
    <property type="project" value="InterPro"/>
</dbReference>